<evidence type="ECO:0000313" key="2">
    <source>
        <dbReference type="EMBL" id="CAD8873066.1"/>
    </source>
</evidence>
<name>A0A7S1B2X8_9STRA</name>
<dbReference type="AlphaFoldDB" id="A0A7S1B2X8"/>
<organism evidence="2">
    <name type="scientific">Corethron hystrix</name>
    <dbReference type="NCBI Taxonomy" id="216773"/>
    <lineage>
        <taxon>Eukaryota</taxon>
        <taxon>Sar</taxon>
        <taxon>Stramenopiles</taxon>
        <taxon>Ochrophyta</taxon>
        <taxon>Bacillariophyta</taxon>
        <taxon>Coscinodiscophyceae</taxon>
        <taxon>Corethrophycidae</taxon>
        <taxon>Corethrales</taxon>
        <taxon>Corethraceae</taxon>
        <taxon>Corethron</taxon>
    </lineage>
</organism>
<feature type="region of interest" description="Disordered" evidence="1">
    <location>
        <begin position="231"/>
        <end position="258"/>
    </location>
</feature>
<feature type="compositionally biased region" description="Basic and acidic residues" evidence="1">
    <location>
        <begin position="125"/>
        <end position="137"/>
    </location>
</feature>
<feature type="region of interest" description="Disordered" evidence="1">
    <location>
        <begin position="110"/>
        <end position="137"/>
    </location>
</feature>
<reference evidence="2" key="1">
    <citation type="submission" date="2021-01" db="EMBL/GenBank/DDBJ databases">
        <authorList>
            <person name="Corre E."/>
            <person name="Pelletier E."/>
            <person name="Niang G."/>
            <person name="Scheremetjew M."/>
            <person name="Finn R."/>
            <person name="Kale V."/>
            <person name="Holt S."/>
            <person name="Cochrane G."/>
            <person name="Meng A."/>
            <person name="Brown T."/>
            <person name="Cohen L."/>
        </authorList>
    </citation>
    <scope>NUCLEOTIDE SEQUENCE</scope>
    <source>
        <strain evidence="2">308</strain>
    </source>
</reference>
<sequence>MSSETNTSVVSVNDIDLSDLIRQQAALIQKLRSDQNKESALSQKFIRDTLKDATIQTITEIIMHGSNVPEVIAHSKKSRRQTEGDVRPHTESKYLNERIISKKEKKINGTARKWHRNKSLANQKRGNDTEPCPDGRKKKDITASISIVQSLKTVSVLAPNISHIRRNDWGGSHVLWLQKSAHLVKKIGGETPNRRMLCSSPLPPKDIIIRNMPPSTPNWAAVVEGFDDHVPSSSSKYHGEKNGSFVHDSQPSRPSSRMMECHKTHDMKRNFAAEVITWPHEPDTSPIPLSAVDCSEWENHLARRILHIYSTTVRSASESQSLAANCHEATTARQFDHDDKDYTYGKFANACDVGQDNTDHNQNVKPQESNCTQWKIFNGGKQLLLPKMTQPQMIWMRGTGNLNPDCCALEGTSQFLQELCLGAFVFGFCSSHLHLLKKYYYLQSVFTS</sequence>
<proteinExistence type="predicted"/>
<dbReference type="EMBL" id="HBFR01000342">
    <property type="protein sequence ID" value="CAD8873066.1"/>
    <property type="molecule type" value="Transcribed_RNA"/>
</dbReference>
<protein>
    <submittedName>
        <fullName evidence="2">Uncharacterized protein</fullName>
    </submittedName>
</protein>
<gene>
    <name evidence="2" type="ORF">CHYS00102_LOCUS224</name>
</gene>
<evidence type="ECO:0000256" key="1">
    <source>
        <dbReference type="SAM" id="MobiDB-lite"/>
    </source>
</evidence>
<accession>A0A7S1B2X8</accession>